<dbReference type="WBParaSite" id="ACAC_0001424601-mRNA-1">
    <property type="protein sequence ID" value="ACAC_0001424601-mRNA-1"/>
    <property type="gene ID" value="ACAC_0001424601"/>
</dbReference>
<sequence length="337" mass="37130">LVKCFSQEKLPNLISILNGRWVLGNAPAVQNACSNTASILEELQRAVIITLDLSHPDVFLAHCMTEPSNEALEITGSSEGFIRDSTVECGVNWCGEKILFRSPSVDDAVKSIGSVKILLFLYAKFVNDSMPAALQIAALDVLFSSLRRNHAFAEEANRMHLNNILVKALSSRLAYFGDEIVQLIIDHCIAWENTEDDTSASSILDRAIIFCSSECLLEMLRNSVSFTDPSDYQEMIADVVMIVCALISPPWDAKTVSLLWNFITISHPASATYLKHDVQGSSDWTNKRTSCDAQSDFLRMDGFRILANQLAGFPVTHAMADSLFSLLCAEPIFLADG</sequence>
<organism evidence="1 2">
    <name type="scientific">Angiostrongylus cantonensis</name>
    <name type="common">Rat lungworm</name>
    <dbReference type="NCBI Taxonomy" id="6313"/>
    <lineage>
        <taxon>Eukaryota</taxon>
        <taxon>Metazoa</taxon>
        <taxon>Ecdysozoa</taxon>
        <taxon>Nematoda</taxon>
        <taxon>Chromadorea</taxon>
        <taxon>Rhabditida</taxon>
        <taxon>Rhabditina</taxon>
        <taxon>Rhabditomorpha</taxon>
        <taxon>Strongyloidea</taxon>
        <taxon>Metastrongylidae</taxon>
        <taxon>Angiostrongylus</taxon>
    </lineage>
</organism>
<dbReference type="STRING" id="6313.A0A0K0DR57"/>
<protein>
    <submittedName>
        <fullName evidence="2">DUF4704 domain-containing protein</fullName>
    </submittedName>
</protein>
<name>A0A0K0DR57_ANGCA</name>
<evidence type="ECO:0000313" key="1">
    <source>
        <dbReference type="Proteomes" id="UP000035642"/>
    </source>
</evidence>
<evidence type="ECO:0000313" key="2">
    <source>
        <dbReference type="WBParaSite" id="ACAC_0001424601-mRNA-1"/>
    </source>
</evidence>
<reference evidence="2" key="2">
    <citation type="submission" date="2017-02" db="UniProtKB">
        <authorList>
            <consortium name="WormBaseParasite"/>
        </authorList>
    </citation>
    <scope>IDENTIFICATION</scope>
</reference>
<dbReference type="Proteomes" id="UP000035642">
    <property type="component" value="Unassembled WGS sequence"/>
</dbReference>
<proteinExistence type="predicted"/>
<keyword evidence="1" id="KW-1185">Reference proteome</keyword>
<accession>A0A0K0DR57</accession>
<reference evidence="1" key="1">
    <citation type="submission" date="2012-09" db="EMBL/GenBank/DDBJ databases">
        <authorList>
            <person name="Martin A.A."/>
        </authorList>
    </citation>
    <scope>NUCLEOTIDE SEQUENCE</scope>
</reference>
<dbReference type="AlphaFoldDB" id="A0A0K0DR57"/>